<feature type="compositionally biased region" description="Basic and acidic residues" evidence="1">
    <location>
        <begin position="109"/>
        <end position="122"/>
    </location>
</feature>
<feature type="compositionally biased region" description="Basic and acidic residues" evidence="1">
    <location>
        <begin position="223"/>
        <end position="237"/>
    </location>
</feature>
<feature type="region of interest" description="Disordered" evidence="1">
    <location>
        <begin position="181"/>
        <end position="201"/>
    </location>
</feature>
<dbReference type="GeneID" id="103587164"/>
<gene>
    <name evidence="3" type="primary">LOC103587164</name>
</gene>
<feature type="compositionally biased region" description="Basic and acidic residues" evidence="1">
    <location>
        <begin position="129"/>
        <end position="148"/>
    </location>
</feature>
<dbReference type="PANTHER" id="PTHR16267:SF13">
    <property type="entry name" value="B-CELL SCAFFOLD PROTEIN WITH ANKYRIN REPEATS"/>
    <property type="match status" value="1"/>
</dbReference>
<protein>
    <submittedName>
        <fullName evidence="3">LOW QUALITY PROTEIN: B-cell scaffold protein with ankyrin repeats-like</fullName>
    </submittedName>
</protein>
<organism evidence="2 3">
    <name type="scientific">Galeopterus variegatus</name>
    <name type="common">Malayan flying lemur</name>
    <name type="synonym">Cynocephalus variegatus</name>
    <dbReference type="NCBI Taxonomy" id="482537"/>
    <lineage>
        <taxon>Eukaryota</taxon>
        <taxon>Metazoa</taxon>
        <taxon>Chordata</taxon>
        <taxon>Craniata</taxon>
        <taxon>Vertebrata</taxon>
        <taxon>Euteleostomi</taxon>
        <taxon>Mammalia</taxon>
        <taxon>Eutheria</taxon>
        <taxon>Euarchontoglires</taxon>
        <taxon>Dermoptera</taxon>
        <taxon>Cynocephalidae</taxon>
        <taxon>Galeopterus</taxon>
    </lineage>
</organism>
<feature type="compositionally biased region" description="Pro residues" evidence="1">
    <location>
        <begin position="187"/>
        <end position="197"/>
    </location>
</feature>
<feature type="region of interest" description="Disordered" evidence="1">
    <location>
        <begin position="223"/>
        <end position="246"/>
    </location>
</feature>
<evidence type="ECO:0000256" key="1">
    <source>
        <dbReference type="SAM" id="MobiDB-lite"/>
    </source>
</evidence>
<reference evidence="3" key="1">
    <citation type="submission" date="2025-08" db="UniProtKB">
        <authorList>
            <consortium name="RefSeq"/>
        </authorList>
    </citation>
    <scope>IDENTIFICATION</scope>
</reference>
<dbReference type="InterPro" id="IPR052446">
    <property type="entry name" value="B-cell_PI3K-Signaling_Adptrs"/>
</dbReference>
<evidence type="ECO:0000313" key="2">
    <source>
        <dbReference type="Proteomes" id="UP000694923"/>
    </source>
</evidence>
<name>A0ABM0QEM8_GALVR</name>
<dbReference type="Proteomes" id="UP000694923">
    <property type="component" value="Unplaced"/>
</dbReference>
<keyword evidence="2" id="KW-1185">Reference proteome</keyword>
<feature type="compositionally biased region" description="Acidic residues" evidence="1">
    <location>
        <begin position="149"/>
        <end position="161"/>
    </location>
</feature>
<dbReference type="PANTHER" id="PTHR16267">
    <property type="entry name" value="BANK1/PIK3AP1 FAMILY MEMBER"/>
    <property type="match status" value="1"/>
</dbReference>
<feature type="region of interest" description="Disordered" evidence="1">
    <location>
        <begin position="1"/>
        <end position="161"/>
    </location>
</feature>
<accession>A0ABM0QEM8</accession>
<evidence type="ECO:0000313" key="3">
    <source>
        <dbReference type="RefSeq" id="XP_008566819.1"/>
    </source>
</evidence>
<dbReference type="RefSeq" id="XP_008566819.1">
    <property type="nucleotide sequence ID" value="XM_008568597.1"/>
</dbReference>
<sequence length="361" mass="40846">MSDAAQNPAFHQESGKTFRQSAAGAEVNAAPGEAEERESDAEAEHDPPEAASGSSEDPYDDLYVFIPEADPENDSPEPLMSSRPPLPPPRPTAAACQLEKPHFTLHAGKRAEGHMERSKKWCDPGVRQEPGDELKGEEEKKEDEKEQEKEEDPYTFAEIDDSEYDMILANMSMKKKTGSRSFIINRPPAPTPRPTSIPPKEETTPYIAQVFQQKAARRQSDIDKFHGPPKKQDRARMESPAFSTPRGCLAPGQEELILLQERVKNGKMTVDEALEKFKHWQMGKSGLEMIQQEKLRQLRDCIIGKRPEEENVCDKLTIVHHPSGNETAHNENMFYNIPFNNKFPARLQVEKEFGFCLRKDH</sequence>
<proteinExistence type="predicted"/>